<feature type="compositionally biased region" description="Basic and acidic residues" evidence="1">
    <location>
        <begin position="17"/>
        <end position="34"/>
    </location>
</feature>
<dbReference type="Proteomes" id="UP000030760">
    <property type="component" value="Unassembled WGS sequence"/>
</dbReference>
<dbReference type="EMBL" id="KB405056">
    <property type="protein sequence ID" value="EMF58225.1"/>
    <property type="molecule type" value="Genomic_DNA"/>
</dbReference>
<sequence>MWRGATTVPDHGGAGAAREKTLTTRQGRSDRTADLPHGVDGGAGDTATAAVSQARVVALERHVAVEGREP</sequence>
<gene>
    <name evidence="2" type="ORF">SBD_0897</name>
</gene>
<evidence type="ECO:0000256" key="1">
    <source>
        <dbReference type="SAM" id="MobiDB-lite"/>
    </source>
</evidence>
<evidence type="ECO:0000313" key="2">
    <source>
        <dbReference type="EMBL" id="EMF58225.1"/>
    </source>
</evidence>
<accession>M3FYR6</accession>
<proteinExistence type="predicted"/>
<feature type="region of interest" description="Disordered" evidence="1">
    <location>
        <begin position="1"/>
        <end position="46"/>
    </location>
</feature>
<evidence type="ECO:0000313" key="3">
    <source>
        <dbReference type="Proteomes" id="UP000030760"/>
    </source>
</evidence>
<name>M3FYR6_9ACTN</name>
<organism evidence="2 3">
    <name type="scientific">Streptomyces bottropensis ATCC 25435</name>
    <dbReference type="NCBI Taxonomy" id="1054862"/>
    <lineage>
        <taxon>Bacteria</taxon>
        <taxon>Bacillati</taxon>
        <taxon>Actinomycetota</taxon>
        <taxon>Actinomycetes</taxon>
        <taxon>Kitasatosporales</taxon>
        <taxon>Streptomycetaceae</taxon>
        <taxon>Streptomyces</taxon>
    </lineage>
</organism>
<dbReference type="AlphaFoldDB" id="M3FYR6"/>
<protein>
    <submittedName>
        <fullName evidence="2">Uncharacterized protein</fullName>
    </submittedName>
</protein>
<reference evidence="3" key="1">
    <citation type="journal article" date="2013" name="Genome Announc.">
        <title>Draft Genome Sequence of Streptomyces bottropensis ATCC 25435, a Bottromycin-Producing Actinomycete.</title>
        <authorList>
            <person name="Zhang H."/>
            <person name="Zhou W."/>
            <person name="Zhuang Y."/>
            <person name="Liang X."/>
            <person name="Liu T."/>
        </authorList>
    </citation>
    <scope>NUCLEOTIDE SEQUENCE [LARGE SCALE GENOMIC DNA]</scope>
    <source>
        <strain evidence="3">ATCC 25435</strain>
    </source>
</reference>